<organism evidence="1 2">
    <name type="scientific">Acer saccharum</name>
    <name type="common">Sugar maple</name>
    <dbReference type="NCBI Taxonomy" id="4024"/>
    <lineage>
        <taxon>Eukaryota</taxon>
        <taxon>Viridiplantae</taxon>
        <taxon>Streptophyta</taxon>
        <taxon>Embryophyta</taxon>
        <taxon>Tracheophyta</taxon>
        <taxon>Spermatophyta</taxon>
        <taxon>Magnoliopsida</taxon>
        <taxon>eudicotyledons</taxon>
        <taxon>Gunneridae</taxon>
        <taxon>Pentapetalae</taxon>
        <taxon>rosids</taxon>
        <taxon>malvids</taxon>
        <taxon>Sapindales</taxon>
        <taxon>Sapindaceae</taxon>
        <taxon>Hippocastanoideae</taxon>
        <taxon>Acereae</taxon>
        <taxon>Acer</taxon>
    </lineage>
</organism>
<proteinExistence type="predicted"/>
<dbReference type="Proteomes" id="UP001168877">
    <property type="component" value="Unassembled WGS sequence"/>
</dbReference>
<keyword evidence="2" id="KW-1185">Reference proteome</keyword>
<protein>
    <submittedName>
        <fullName evidence="1">Uncharacterized protein</fullName>
    </submittedName>
</protein>
<sequence length="70" mass="7889">MGFSVKDWDLKIWDFVSKYFCAGLLACERRRGFGNFSLTTVAVCDGRGLGCRFGREDKGFGCRFNGEYGN</sequence>
<reference evidence="1" key="2">
    <citation type="submission" date="2023-06" db="EMBL/GenBank/DDBJ databases">
        <authorList>
            <person name="Swenson N.G."/>
            <person name="Wegrzyn J.L."/>
            <person name="Mcevoy S.L."/>
        </authorList>
    </citation>
    <scope>NUCLEOTIDE SEQUENCE</scope>
    <source>
        <strain evidence="1">NS2018</strain>
        <tissue evidence="1">Leaf</tissue>
    </source>
</reference>
<comment type="caution">
    <text evidence="1">The sequence shown here is derived from an EMBL/GenBank/DDBJ whole genome shotgun (WGS) entry which is preliminary data.</text>
</comment>
<name>A0AA39T6B0_ACESA</name>
<gene>
    <name evidence="1" type="ORF">LWI29_025509</name>
</gene>
<reference evidence="1" key="1">
    <citation type="journal article" date="2022" name="Plant J.">
        <title>Strategies of tolerance reflected in two North American maple genomes.</title>
        <authorList>
            <person name="McEvoy S.L."/>
            <person name="Sezen U.U."/>
            <person name="Trouern-Trend A."/>
            <person name="McMahon S.M."/>
            <person name="Schaberg P.G."/>
            <person name="Yang J."/>
            <person name="Wegrzyn J.L."/>
            <person name="Swenson N.G."/>
        </authorList>
    </citation>
    <scope>NUCLEOTIDE SEQUENCE</scope>
    <source>
        <strain evidence="1">NS2018</strain>
    </source>
</reference>
<evidence type="ECO:0000313" key="1">
    <source>
        <dbReference type="EMBL" id="KAK0601578.1"/>
    </source>
</evidence>
<accession>A0AA39T6B0</accession>
<dbReference type="AlphaFoldDB" id="A0AA39T6B0"/>
<evidence type="ECO:0000313" key="2">
    <source>
        <dbReference type="Proteomes" id="UP001168877"/>
    </source>
</evidence>
<dbReference type="EMBL" id="JAUESC010000003">
    <property type="protein sequence ID" value="KAK0601578.1"/>
    <property type="molecule type" value="Genomic_DNA"/>
</dbReference>